<keyword evidence="11" id="KW-1185">Reference proteome</keyword>
<evidence type="ECO:0000256" key="6">
    <source>
        <dbReference type="ARBA" id="ARBA00023136"/>
    </source>
</evidence>
<dbReference type="SUPFAM" id="SSF52540">
    <property type="entry name" value="P-loop containing nucleoside triphosphate hydrolases"/>
    <property type="match status" value="1"/>
</dbReference>
<dbReference type="Gene3D" id="3.40.50.300">
    <property type="entry name" value="P-loop containing nucleotide triphosphate hydrolases"/>
    <property type="match status" value="1"/>
</dbReference>
<dbReference type="GO" id="GO:0005524">
    <property type="term" value="F:ATP binding"/>
    <property type="evidence" value="ECO:0007669"/>
    <property type="project" value="UniProtKB-KW"/>
</dbReference>
<protein>
    <submittedName>
        <fullName evidence="10">ABC transporter ATP-binding protein</fullName>
    </submittedName>
</protein>
<feature type="transmembrane region" description="Helical" evidence="7">
    <location>
        <begin position="35"/>
        <end position="55"/>
    </location>
</feature>
<keyword evidence="4 10" id="KW-0067">ATP-binding</keyword>
<evidence type="ECO:0000256" key="5">
    <source>
        <dbReference type="ARBA" id="ARBA00022989"/>
    </source>
</evidence>
<dbReference type="SUPFAM" id="SSF90123">
    <property type="entry name" value="ABC transporter transmembrane region"/>
    <property type="match status" value="1"/>
</dbReference>
<proteinExistence type="predicted"/>
<feature type="domain" description="ABC transporter" evidence="8">
    <location>
        <begin position="355"/>
        <end position="589"/>
    </location>
</feature>
<gene>
    <name evidence="10" type="ORF">PQO03_13395</name>
</gene>
<feature type="transmembrane region" description="Helical" evidence="7">
    <location>
        <begin position="265"/>
        <end position="286"/>
    </location>
</feature>
<dbReference type="InterPro" id="IPR027417">
    <property type="entry name" value="P-loop_NTPase"/>
</dbReference>
<dbReference type="PROSITE" id="PS00211">
    <property type="entry name" value="ABC_TRANSPORTER_1"/>
    <property type="match status" value="1"/>
</dbReference>
<feature type="transmembrane region" description="Helical" evidence="7">
    <location>
        <begin position="178"/>
        <end position="197"/>
    </location>
</feature>
<keyword evidence="3" id="KW-0547">Nucleotide-binding</keyword>
<reference evidence="10 11" key="1">
    <citation type="submission" date="2023-02" db="EMBL/GenBank/DDBJ databases">
        <title>Genome sequence of Lentisphaera profundi SAORIC-696.</title>
        <authorList>
            <person name="Kim e."/>
            <person name="Cho J.-C."/>
            <person name="Choi A."/>
            <person name="Kang I."/>
        </authorList>
    </citation>
    <scope>NUCLEOTIDE SEQUENCE [LARGE SCALE GENOMIC DNA]</scope>
    <source>
        <strain evidence="10 11">SAORIC-696</strain>
    </source>
</reference>
<dbReference type="EMBL" id="CP117812">
    <property type="protein sequence ID" value="WDE98829.1"/>
    <property type="molecule type" value="Genomic_DNA"/>
</dbReference>
<keyword evidence="2 7" id="KW-0812">Transmembrane</keyword>
<dbReference type="InterPro" id="IPR011527">
    <property type="entry name" value="ABC1_TM_dom"/>
</dbReference>
<dbReference type="PANTHER" id="PTHR43394:SF1">
    <property type="entry name" value="ATP-BINDING CASSETTE SUB-FAMILY B MEMBER 10, MITOCHONDRIAL"/>
    <property type="match status" value="1"/>
</dbReference>
<dbReference type="CDD" id="cd07346">
    <property type="entry name" value="ABC_6TM_exporters"/>
    <property type="match status" value="1"/>
</dbReference>
<evidence type="ECO:0000256" key="7">
    <source>
        <dbReference type="SAM" id="Phobius"/>
    </source>
</evidence>
<dbReference type="InterPro" id="IPR017871">
    <property type="entry name" value="ABC_transporter-like_CS"/>
</dbReference>
<evidence type="ECO:0000256" key="3">
    <source>
        <dbReference type="ARBA" id="ARBA00022741"/>
    </source>
</evidence>
<evidence type="ECO:0000313" key="10">
    <source>
        <dbReference type="EMBL" id="WDE98829.1"/>
    </source>
</evidence>
<evidence type="ECO:0000256" key="1">
    <source>
        <dbReference type="ARBA" id="ARBA00004651"/>
    </source>
</evidence>
<dbReference type="Pfam" id="PF00664">
    <property type="entry name" value="ABC_membrane"/>
    <property type="match status" value="1"/>
</dbReference>
<dbReference type="Gene3D" id="1.20.1560.10">
    <property type="entry name" value="ABC transporter type 1, transmembrane domain"/>
    <property type="match status" value="1"/>
</dbReference>
<dbReference type="InterPro" id="IPR003593">
    <property type="entry name" value="AAA+_ATPase"/>
</dbReference>
<dbReference type="InterPro" id="IPR039421">
    <property type="entry name" value="Type_1_exporter"/>
</dbReference>
<evidence type="ECO:0000259" key="9">
    <source>
        <dbReference type="PROSITE" id="PS50929"/>
    </source>
</evidence>
<dbReference type="SMART" id="SM00382">
    <property type="entry name" value="AAA"/>
    <property type="match status" value="1"/>
</dbReference>
<feature type="domain" description="ABC transmembrane type-1" evidence="9">
    <location>
        <begin position="33"/>
        <end position="321"/>
    </location>
</feature>
<dbReference type="Pfam" id="PF00005">
    <property type="entry name" value="ABC_tran"/>
    <property type="match status" value="1"/>
</dbReference>
<dbReference type="InterPro" id="IPR036640">
    <property type="entry name" value="ABC1_TM_sf"/>
</dbReference>
<comment type="subcellular location">
    <subcellularLocation>
        <location evidence="1">Cell membrane</location>
        <topology evidence="1">Multi-pass membrane protein</topology>
    </subcellularLocation>
</comment>
<keyword evidence="6 7" id="KW-0472">Membrane</keyword>
<dbReference type="RefSeq" id="WP_274153698.1">
    <property type="nucleotide sequence ID" value="NZ_CP117812.1"/>
</dbReference>
<evidence type="ECO:0000256" key="2">
    <source>
        <dbReference type="ARBA" id="ARBA00022692"/>
    </source>
</evidence>
<evidence type="ECO:0000259" key="8">
    <source>
        <dbReference type="PROSITE" id="PS50893"/>
    </source>
</evidence>
<evidence type="ECO:0000256" key="4">
    <source>
        <dbReference type="ARBA" id="ARBA00022840"/>
    </source>
</evidence>
<organism evidence="10 11">
    <name type="scientific">Lentisphaera profundi</name>
    <dbReference type="NCBI Taxonomy" id="1658616"/>
    <lineage>
        <taxon>Bacteria</taxon>
        <taxon>Pseudomonadati</taxon>
        <taxon>Lentisphaerota</taxon>
        <taxon>Lentisphaeria</taxon>
        <taxon>Lentisphaerales</taxon>
        <taxon>Lentisphaeraceae</taxon>
        <taxon>Lentisphaera</taxon>
    </lineage>
</organism>
<feature type="transmembrane region" description="Helical" evidence="7">
    <location>
        <begin position="153"/>
        <end position="172"/>
    </location>
</feature>
<dbReference type="Proteomes" id="UP001214250">
    <property type="component" value="Chromosome 2"/>
</dbReference>
<dbReference type="PROSITE" id="PS50929">
    <property type="entry name" value="ABC_TM1F"/>
    <property type="match status" value="1"/>
</dbReference>
<accession>A0ABY7W1G9</accession>
<dbReference type="PANTHER" id="PTHR43394">
    <property type="entry name" value="ATP-DEPENDENT PERMEASE MDL1, MITOCHONDRIAL"/>
    <property type="match status" value="1"/>
</dbReference>
<dbReference type="InterPro" id="IPR003439">
    <property type="entry name" value="ABC_transporter-like_ATP-bd"/>
</dbReference>
<sequence>MRKRLEFFFSKSFLNQMKAFFEQIAPYKKIMSGSLLLSIIANALGLIPALISGKIVDQYLTGENALPAQECENAILLWAAALFAAYTLSEVLGIIQKHIQLRFRTSFNHSLQDKLYRHVLHLPLNFFNKTKSGELISRFTNDISQITSLANQIILTPANALLRLFIILAYCFYLSPMISLGMILILGVLTVLCMYLTRKTRPLYQEMHEKQAVIHGFLSEIFQGIRTVRSHAKEEQEIENHSQRHRDLNNTKIKSNLQIQGIHSLWSFMHAIAASLILAGGAIMIIRGKMSLGELVVVQFFAAQLMSPIFNILSSISATQSGLTCLERYHLILEEDLDNPPDSNKATLNSKIETVAIKDLSFEYIKDTPTLSHISFSMERGKTYALVGSSGSGKSTLADLICGFQQPSSGQILVNNSDIQELNKDDYINHLAIVHQNSFVFDGTIRDNIRYADANLNDEQLLKLCKRAQIFDFIQSLELGLDSYVGENGIKLSGGQKQRLCLARAFAANADLIILDEATSHLDAINECLIQKAVFENKKDIITLIIAHNLSTIKDADQIFVLDQGKIVESGSHQELIKASGPYSSLLNSE</sequence>
<dbReference type="PROSITE" id="PS50893">
    <property type="entry name" value="ABC_TRANSPORTER_2"/>
    <property type="match status" value="1"/>
</dbReference>
<keyword evidence="5 7" id="KW-1133">Transmembrane helix</keyword>
<feature type="transmembrane region" description="Helical" evidence="7">
    <location>
        <begin position="75"/>
        <end position="95"/>
    </location>
</feature>
<name>A0ABY7W1G9_9BACT</name>
<evidence type="ECO:0000313" key="11">
    <source>
        <dbReference type="Proteomes" id="UP001214250"/>
    </source>
</evidence>